<sequence>MLGRIEETILLIERGRITLPENADPATFILSDGKRTGEKPERDALTLKTLFTTYTDELPKGVKEESTLQGEGIHIKHLLKHLRSSATVQNLSVSEVQGYVKSRAKDKWRGKPIRSETIKKELTTLRLIWNWAVEQGYLTGPSPVRGIKYPKLNEKQIFRTTQEIQQIVSRGGISEDEERELWDGLYLTRVETGELLAHVEAQCCQSFVYPMFLFAAHTGARRSEILRSRIDDIDFMSMTVQIREKKKSRSKAMTFRRVDLTTSLARILKSWFNEHPGGQYTISADGLNPLTVHTAHDKFKRALKGTKWGKVRGFHVLRHSFASNLAAGGVDGRIISEFMGHTTLEMERRYRHLMPDIRKRAIELLVS</sequence>
<dbReference type="AlphaFoldDB" id="A0A5K7XCH6"/>
<dbReference type="InterPro" id="IPR044068">
    <property type="entry name" value="CB"/>
</dbReference>
<name>A0A5K7XCH6_9BACT</name>
<gene>
    <name evidence="8" type="ORF">PLANPX_3770</name>
</gene>
<evidence type="ECO:0000259" key="6">
    <source>
        <dbReference type="PROSITE" id="PS51898"/>
    </source>
</evidence>
<dbReference type="Gene3D" id="1.10.150.130">
    <property type="match status" value="1"/>
</dbReference>
<dbReference type="EMBL" id="AP021861">
    <property type="protein sequence ID" value="BBO34158.1"/>
    <property type="molecule type" value="Genomic_DNA"/>
</dbReference>
<dbReference type="PROSITE" id="PS51898">
    <property type="entry name" value="TYR_RECOMBINASE"/>
    <property type="match status" value="1"/>
</dbReference>
<dbReference type="GO" id="GO:0015074">
    <property type="term" value="P:DNA integration"/>
    <property type="evidence" value="ECO:0007669"/>
    <property type="project" value="UniProtKB-KW"/>
</dbReference>
<evidence type="ECO:0000259" key="7">
    <source>
        <dbReference type="PROSITE" id="PS51900"/>
    </source>
</evidence>
<dbReference type="PANTHER" id="PTHR30349:SF64">
    <property type="entry name" value="PROPHAGE INTEGRASE INTD-RELATED"/>
    <property type="match status" value="1"/>
</dbReference>
<dbReference type="SUPFAM" id="SSF56349">
    <property type="entry name" value="DNA breaking-rejoining enzymes"/>
    <property type="match status" value="1"/>
</dbReference>
<comment type="similarity">
    <text evidence="1">Belongs to the 'phage' integrase family.</text>
</comment>
<evidence type="ECO:0000313" key="9">
    <source>
        <dbReference type="Proteomes" id="UP000326837"/>
    </source>
</evidence>
<evidence type="ECO:0000313" key="8">
    <source>
        <dbReference type="EMBL" id="BBO34158.1"/>
    </source>
</evidence>
<feature type="domain" description="Tyr recombinase" evidence="6">
    <location>
        <begin position="180"/>
        <end position="364"/>
    </location>
</feature>
<dbReference type="GO" id="GO:0003677">
    <property type="term" value="F:DNA binding"/>
    <property type="evidence" value="ECO:0007669"/>
    <property type="project" value="UniProtKB-UniRule"/>
</dbReference>
<keyword evidence="2" id="KW-0229">DNA integration</keyword>
<dbReference type="PANTHER" id="PTHR30349">
    <property type="entry name" value="PHAGE INTEGRASE-RELATED"/>
    <property type="match status" value="1"/>
</dbReference>
<organism evidence="8 9">
    <name type="scientific">Lacipirellula parvula</name>
    <dbReference type="NCBI Taxonomy" id="2650471"/>
    <lineage>
        <taxon>Bacteria</taxon>
        <taxon>Pseudomonadati</taxon>
        <taxon>Planctomycetota</taxon>
        <taxon>Planctomycetia</taxon>
        <taxon>Pirellulales</taxon>
        <taxon>Lacipirellulaceae</taxon>
        <taxon>Lacipirellula</taxon>
    </lineage>
</organism>
<dbReference type="PROSITE" id="PS51900">
    <property type="entry name" value="CB"/>
    <property type="match status" value="1"/>
</dbReference>
<accession>A0A5K7XCH6</accession>
<dbReference type="KEGG" id="lpav:PLANPX_3770"/>
<dbReference type="CDD" id="cd00796">
    <property type="entry name" value="INT_Rci_Hp1_C"/>
    <property type="match status" value="1"/>
</dbReference>
<dbReference type="InterPro" id="IPR002104">
    <property type="entry name" value="Integrase_catalytic"/>
</dbReference>
<dbReference type="InterPro" id="IPR010998">
    <property type="entry name" value="Integrase_recombinase_N"/>
</dbReference>
<evidence type="ECO:0000256" key="5">
    <source>
        <dbReference type="PROSITE-ProRule" id="PRU01248"/>
    </source>
</evidence>
<dbReference type="InterPro" id="IPR011010">
    <property type="entry name" value="DNA_brk_join_enz"/>
</dbReference>
<keyword evidence="4" id="KW-0233">DNA recombination</keyword>
<evidence type="ECO:0000256" key="3">
    <source>
        <dbReference type="ARBA" id="ARBA00023125"/>
    </source>
</evidence>
<reference evidence="9" key="1">
    <citation type="submission" date="2019-10" db="EMBL/GenBank/DDBJ databases">
        <title>Lacipirellula parvula gen. nov., sp. nov., representing a lineage of planctomycetes widespread in freshwater anoxic habitats, and description of the family Lacipirellulaceae.</title>
        <authorList>
            <person name="Dedysh S.N."/>
            <person name="Kulichevskaya I.S."/>
            <person name="Beletsky A.V."/>
            <person name="Rakitin A.L."/>
            <person name="Mardanov A.V."/>
            <person name="Ivanova A.A."/>
            <person name="Saltykova V.X."/>
            <person name="Rijpstra W.I.C."/>
            <person name="Sinninghe Damste J.S."/>
            <person name="Ravin N.V."/>
        </authorList>
    </citation>
    <scope>NUCLEOTIDE SEQUENCE [LARGE SCALE GENOMIC DNA]</scope>
    <source>
        <strain evidence="9">PX69</strain>
    </source>
</reference>
<dbReference type="GO" id="GO:0006310">
    <property type="term" value="P:DNA recombination"/>
    <property type="evidence" value="ECO:0007669"/>
    <property type="project" value="UniProtKB-KW"/>
</dbReference>
<evidence type="ECO:0000256" key="4">
    <source>
        <dbReference type="ARBA" id="ARBA00023172"/>
    </source>
</evidence>
<dbReference type="Proteomes" id="UP000326837">
    <property type="component" value="Chromosome"/>
</dbReference>
<evidence type="ECO:0000256" key="1">
    <source>
        <dbReference type="ARBA" id="ARBA00008857"/>
    </source>
</evidence>
<proteinExistence type="inferred from homology"/>
<dbReference type="Gene3D" id="1.10.443.10">
    <property type="entry name" value="Intergrase catalytic core"/>
    <property type="match status" value="1"/>
</dbReference>
<keyword evidence="9" id="KW-1185">Reference proteome</keyword>
<evidence type="ECO:0000256" key="2">
    <source>
        <dbReference type="ARBA" id="ARBA00022908"/>
    </source>
</evidence>
<dbReference type="InterPro" id="IPR050090">
    <property type="entry name" value="Tyrosine_recombinase_XerCD"/>
</dbReference>
<feature type="domain" description="Core-binding (CB)" evidence="7">
    <location>
        <begin position="45"/>
        <end position="133"/>
    </location>
</feature>
<keyword evidence="3 5" id="KW-0238">DNA-binding</keyword>
<dbReference type="Pfam" id="PF00589">
    <property type="entry name" value="Phage_integrase"/>
    <property type="match status" value="1"/>
</dbReference>
<protein>
    <submittedName>
        <fullName evidence="8">Uncharacterized protein</fullName>
    </submittedName>
</protein>
<dbReference type="InterPro" id="IPR013762">
    <property type="entry name" value="Integrase-like_cat_sf"/>
</dbReference>